<dbReference type="InterPro" id="IPR020845">
    <property type="entry name" value="AMP-binding_CS"/>
</dbReference>
<dbReference type="EMBL" id="SLXD01000005">
    <property type="protein sequence ID" value="TCP02913.1"/>
    <property type="molecule type" value="Genomic_DNA"/>
</dbReference>
<dbReference type="InterPro" id="IPR000873">
    <property type="entry name" value="AMP-dep_synth/lig_dom"/>
</dbReference>
<dbReference type="OrthoDB" id="9766486at2"/>
<comment type="caution">
    <text evidence="3">The sequence shown here is derived from an EMBL/GenBank/DDBJ whole genome shotgun (WGS) entry which is preliminary data.</text>
</comment>
<dbReference type="PANTHER" id="PTHR43767">
    <property type="entry name" value="LONG-CHAIN-FATTY-ACID--COA LIGASE"/>
    <property type="match status" value="1"/>
</dbReference>
<sequence length="487" mass="49291">MKPALVDGARAWSAAELAAATEAAAGWLRAQGTQVLATLLDNGAAFAVLDDAARAAGVVHVPLPLFFDAAMLGHVLASAGVDTLVAAAPLAARWPGLHWQPLASVAGTLAAARLPALRPTLPAGTAKITYTSGSTGTPKGVCLTAAAMDAVADGLVQALAPLAIERHLAALPYAVLLENVAGLMAPRRQGSTVICLPLAEVGLTGSSSFDPARLHAAVERHEAQSLILLPQMLRAWCGWLAASGRRAPASLRFVAVGGAAVGAPVLQAARALGLPAYEGYGLSEGASVQTLNLPGADCADCADCAGSAGRPLPHARVRVAADGELEVGGPLFAGYVGDAAACHVDWWPTGDLGRVDDAGFVHVVGRKKNLLITGYGRNVSPEWPETALRCQPAVAQAVVLGDGQPALSAVLWPSSPAVDDAQLAAAVAAANASLPDYARVARWTRAADAFDAASGLATANGRPRRDAILARHADALGLGAAPAIATC</sequence>
<evidence type="ECO:0000313" key="3">
    <source>
        <dbReference type="EMBL" id="TCP02913.1"/>
    </source>
</evidence>
<dbReference type="Proteomes" id="UP000295106">
    <property type="component" value="Unassembled WGS sequence"/>
</dbReference>
<evidence type="ECO:0000313" key="4">
    <source>
        <dbReference type="Proteomes" id="UP000295106"/>
    </source>
</evidence>
<dbReference type="Gene3D" id="3.30.300.30">
    <property type="match status" value="1"/>
</dbReference>
<dbReference type="PROSITE" id="PS00455">
    <property type="entry name" value="AMP_BINDING"/>
    <property type="match status" value="1"/>
</dbReference>
<dbReference type="GeneID" id="99684654"/>
<dbReference type="PANTHER" id="PTHR43767:SF8">
    <property type="entry name" value="LONG-CHAIN-FATTY-ACID--COA LIGASE"/>
    <property type="match status" value="1"/>
</dbReference>
<gene>
    <name evidence="3" type="ORF">EV684_10579</name>
</gene>
<dbReference type="Pfam" id="PF00501">
    <property type="entry name" value="AMP-binding"/>
    <property type="match status" value="1"/>
</dbReference>
<dbReference type="SUPFAM" id="SSF56801">
    <property type="entry name" value="Acetyl-CoA synthetase-like"/>
    <property type="match status" value="1"/>
</dbReference>
<reference evidence="3 4" key="1">
    <citation type="submission" date="2019-03" db="EMBL/GenBank/DDBJ databases">
        <title>Genomic Encyclopedia of Type Strains, Phase IV (KMG-IV): sequencing the most valuable type-strain genomes for metagenomic binning, comparative biology and taxonomic classification.</title>
        <authorList>
            <person name="Goeker M."/>
        </authorList>
    </citation>
    <scope>NUCLEOTIDE SEQUENCE [LARGE SCALE GENOMIC DNA]</scope>
    <source>
        <strain evidence="3 4">DSM 1709</strain>
    </source>
</reference>
<protein>
    <submittedName>
        <fullName evidence="3">Long-subunit acyl-CoA synthetase (AMP-forming)</fullName>
    </submittedName>
</protein>
<accession>A0A4R2MTT8</accession>
<dbReference type="InterPro" id="IPR045851">
    <property type="entry name" value="AMP-bd_C_sf"/>
</dbReference>
<dbReference type="GO" id="GO:0016874">
    <property type="term" value="F:ligase activity"/>
    <property type="evidence" value="ECO:0007669"/>
    <property type="project" value="UniProtKB-KW"/>
</dbReference>
<dbReference type="RefSeq" id="WP_132646485.1">
    <property type="nucleotide sequence ID" value="NZ_CP181386.1"/>
</dbReference>
<organism evidence="3 4">
    <name type="scientific">Rubrivivax gelatinosus</name>
    <name type="common">Rhodocyclus gelatinosus</name>
    <name type="synonym">Rhodopseudomonas gelatinosa</name>
    <dbReference type="NCBI Taxonomy" id="28068"/>
    <lineage>
        <taxon>Bacteria</taxon>
        <taxon>Pseudomonadati</taxon>
        <taxon>Pseudomonadota</taxon>
        <taxon>Betaproteobacteria</taxon>
        <taxon>Burkholderiales</taxon>
        <taxon>Sphaerotilaceae</taxon>
        <taxon>Rubrivivax</taxon>
    </lineage>
</organism>
<dbReference type="InterPro" id="IPR050237">
    <property type="entry name" value="ATP-dep_AMP-bd_enzyme"/>
</dbReference>
<feature type="domain" description="AMP-dependent synthetase/ligase" evidence="2">
    <location>
        <begin position="2"/>
        <end position="326"/>
    </location>
</feature>
<name>A0A4R2MTT8_RUBGE</name>
<keyword evidence="1" id="KW-0436">Ligase</keyword>
<evidence type="ECO:0000256" key="1">
    <source>
        <dbReference type="ARBA" id="ARBA00022598"/>
    </source>
</evidence>
<dbReference type="AlphaFoldDB" id="A0A4R2MTT8"/>
<dbReference type="Gene3D" id="3.40.50.12780">
    <property type="entry name" value="N-terminal domain of ligase-like"/>
    <property type="match status" value="1"/>
</dbReference>
<evidence type="ECO:0000259" key="2">
    <source>
        <dbReference type="Pfam" id="PF00501"/>
    </source>
</evidence>
<dbReference type="InterPro" id="IPR042099">
    <property type="entry name" value="ANL_N_sf"/>
</dbReference>
<dbReference type="Pfam" id="PF23562">
    <property type="entry name" value="AMP-binding_C_3"/>
    <property type="match status" value="1"/>
</dbReference>
<proteinExistence type="predicted"/>